<dbReference type="FunFam" id="3.30.70.360:FF:000001">
    <property type="entry name" value="N-acetyldiaminopimelate deacetylase"/>
    <property type="match status" value="1"/>
</dbReference>
<dbReference type="AlphaFoldDB" id="A0A7I8KKQ6"/>
<evidence type="ECO:0000259" key="7">
    <source>
        <dbReference type="Pfam" id="PF07687"/>
    </source>
</evidence>
<dbReference type="GO" id="GO:0046872">
    <property type="term" value="F:metal ion binding"/>
    <property type="evidence" value="ECO:0007669"/>
    <property type="project" value="UniProtKB-KW"/>
</dbReference>
<evidence type="ECO:0000256" key="3">
    <source>
        <dbReference type="ARBA" id="ARBA00022729"/>
    </source>
</evidence>
<dbReference type="Pfam" id="PF07687">
    <property type="entry name" value="M20_dimer"/>
    <property type="match status" value="1"/>
</dbReference>
<comment type="similarity">
    <text evidence="2">Belongs to the peptidase M20 family.</text>
</comment>
<keyword evidence="5" id="KW-0479">Metal-binding</keyword>
<evidence type="ECO:0000313" key="9">
    <source>
        <dbReference type="Proteomes" id="UP000663760"/>
    </source>
</evidence>
<dbReference type="PANTHER" id="PTHR11014">
    <property type="entry name" value="PEPTIDASE M20 FAMILY MEMBER"/>
    <property type="match status" value="1"/>
</dbReference>
<dbReference type="Gene3D" id="3.30.70.360">
    <property type="match status" value="1"/>
</dbReference>
<keyword evidence="3 6" id="KW-0732">Signal</keyword>
<gene>
    <name evidence="8" type="ORF">SI8410_06008501</name>
</gene>
<dbReference type="EMBL" id="LR746269">
    <property type="protein sequence ID" value="CAA7397836.1"/>
    <property type="molecule type" value="Genomic_DNA"/>
</dbReference>
<feature type="binding site" evidence="5">
    <location>
        <position position="188"/>
    </location>
    <ligand>
        <name>Mn(2+)</name>
        <dbReference type="ChEBI" id="CHEBI:29035"/>
        <label>2</label>
    </ligand>
</feature>
<dbReference type="GO" id="GO:0009850">
    <property type="term" value="P:auxin metabolic process"/>
    <property type="evidence" value="ECO:0007669"/>
    <property type="project" value="InterPro"/>
</dbReference>
<dbReference type="InterPro" id="IPR002933">
    <property type="entry name" value="Peptidase_M20"/>
</dbReference>
<dbReference type="NCBIfam" id="TIGR01891">
    <property type="entry name" value="amidohydrolases"/>
    <property type="match status" value="1"/>
</dbReference>
<reference evidence="8" key="1">
    <citation type="submission" date="2020-02" db="EMBL/GenBank/DDBJ databases">
        <authorList>
            <person name="Scholz U."/>
            <person name="Mascher M."/>
            <person name="Fiebig A."/>
        </authorList>
    </citation>
    <scope>NUCLEOTIDE SEQUENCE</scope>
</reference>
<dbReference type="InterPro" id="IPR011650">
    <property type="entry name" value="Peptidase_M20_dimer"/>
</dbReference>
<evidence type="ECO:0000256" key="1">
    <source>
        <dbReference type="ARBA" id="ARBA00003007"/>
    </source>
</evidence>
<comment type="cofactor">
    <cofactor evidence="5">
        <name>Mn(2+)</name>
        <dbReference type="ChEBI" id="CHEBI:29035"/>
    </cofactor>
    <text evidence="5">The Mn(2+) ion enhances activity.</text>
</comment>
<feature type="domain" description="Peptidase M20 dimerisation" evidence="7">
    <location>
        <begin position="208"/>
        <end position="304"/>
    </location>
</feature>
<proteinExistence type="inferred from homology"/>
<dbReference type="Gene3D" id="3.40.630.10">
    <property type="entry name" value="Zn peptidases"/>
    <property type="match status" value="1"/>
</dbReference>
<dbReference type="InterPro" id="IPR036264">
    <property type="entry name" value="Bact_exopeptidase_dim_dom"/>
</dbReference>
<feature type="signal peptide" evidence="6">
    <location>
        <begin position="1"/>
        <end position="26"/>
    </location>
</feature>
<dbReference type="GO" id="GO:0010179">
    <property type="term" value="F:IAA-Ala conjugate hydrolase activity"/>
    <property type="evidence" value="ECO:0007669"/>
    <property type="project" value="TreeGrafter"/>
</dbReference>
<dbReference type="PIRSF" id="PIRSF005962">
    <property type="entry name" value="Pept_M20D_amidohydro"/>
    <property type="match status" value="1"/>
</dbReference>
<feature type="binding site" evidence="5">
    <location>
        <position position="164"/>
    </location>
    <ligand>
        <name>Mn(2+)</name>
        <dbReference type="ChEBI" id="CHEBI:29035"/>
        <label>2</label>
    </ligand>
</feature>
<organism evidence="8 9">
    <name type="scientific">Spirodela intermedia</name>
    <name type="common">Intermediate duckweed</name>
    <dbReference type="NCBI Taxonomy" id="51605"/>
    <lineage>
        <taxon>Eukaryota</taxon>
        <taxon>Viridiplantae</taxon>
        <taxon>Streptophyta</taxon>
        <taxon>Embryophyta</taxon>
        <taxon>Tracheophyta</taxon>
        <taxon>Spermatophyta</taxon>
        <taxon>Magnoliopsida</taxon>
        <taxon>Liliopsida</taxon>
        <taxon>Araceae</taxon>
        <taxon>Lemnoideae</taxon>
        <taxon>Spirodela</taxon>
    </lineage>
</organism>
<dbReference type="InterPro" id="IPR044757">
    <property type="entry name" value="ILR1-like_Hyd"/>
</dbReference>
<dbReference type="GO" id="GO:0005783">
    <property type="term" value="C:endoplasmic reticulum"/>
    <property type="evidence" value="ECO:0007669"/>
    <property type="project" value="TreeGrafter"/>
</dbReference>
<accession>A0A7I8KKQ6</accession>
<keyword evidence="5" id="KW-0464">Manganese</keyword>
<feature type="binding site" evidence="5">
    <location>
        <position position="128"/>
    </location>
    <ligand>
        <name>Mn(2+)</name>
        <dbReference type="ChEBI" id="CHEBI:29035"/>
        <label>2</label>
    </ligand>
</feature>
<evidence type="ECO:0000256" key="2">
    <source>
        <dbReference type="ARBA" id="ARBA00006153"/>
    </source>
</evidence>
<sequence>MASDRAETMLLFVAAVLTLFLAGAGGGEGAALPGGKEMGEWLRRVRREIHEYPELAYEEFRTSAVIRRELDRMGVSYAWPLAGTGVVARIGTGLPPFVALRADMDGLPIQELVEWEHKSKMDGKMHACGHDAHVSMLLGAARILQEVKDTLKGTVILIFQPAEERGTGASRMIQEGAIDNAEAIFGIHTAYNLPTGVVASRPGEFLAGCGQFKAEITGKGGPAANPQHAVDPILAASASVLSLQNLVSREADPLDSQVVSVSKFQGGNAFNIIPDSTVIGGTFRAFRQESISMLKQRIEEVITGQAAVHRCTAKVDFFENEQPIIPPTVNDEEIHELVKRASTEVVGKENVHLSPCFTGSEDFGFYLRHIPGTMLLVGTRNERNGSVHPAHSPHFSIDEDVLPIGAAIYAAFAHKYLLKNSHHSS</sequence>
<dbReference type="PANTHER" id="PTHR11014:SF147">
    <property type="entry name" value="PEPTIDASE M20 DIMERISATION DOMAIN-CONTAINING PROTEIN"/>
    <property type="match status" value="1"/>
</dbReference>
<protein>
    <recommendedName>
        <fullName evidence="7">Peptidase M20 dimerisation domain-containing protein</fullName>
    </recommendedName>
</protein>
<comment type="function">
    <text evidence="1">Hydrolyzes certain amino acid conjugates of the plant growth regulator indole-3-acetic acid (IAA).</text>
</comment>
<dbReference type="SUPFAM" id="SSF55031">
    <property type="entry name" value="Bacterial exopeptidase dimerisation domain"/>
    <property type="match status" value="1"/>
</dbReference>
<keyword evidence="9" id="KW-1185">Reference proteome</keyword>
<evidence type="ECO:0000313" key="8">
    <source>
        <dbReference type="EMBL" id="CAA7397836.1"/>
    </source>
</evidence>
<evidence type="ECO:0000256" key="6">
    <source>
        <dbReference type="SAM" id="SignalP"/>
    </source>
</evidence>
<dbReference type="SUPFAM" id="SSF53187">
    <property type="entry name" value="Zn-dependent exopeptidases"/>
    <property type="match status" value="1"/>
</dbReference>
<name>A0A7I8KKQ6_SPIIN</name>
<evidence type="ECO:0000256" key="4">
    <source>
        <dbReference type="ARBA" id="ARBA00022801"/>
    </source>
</evidence>
<evidence type="ECO:0000256" key="5">
    <source>
        <dbReference type="PIRSR" id="PIRSR005962-1"/>
    </source>
</evidence>
<dbReference type="InterPro" id="IPR017439">
    <property type="entry name" value="Amidohydrolase"/>
</dbReference>
<dbReference type="CDD" id="cd08017">
    <property type="entry name" value="M20_IAA_Hyd"/>
    <property type="match status" value="1"/>
</dbReference>
<dbReference type="Proteomes" id="UP000663760">
    <property type="component" value="Chromosome 6"/>
</dbReference>
<dbReference type="Pfam" id="PF01546">
    <property type="entry name" value="Peptidase_M20"/>
    <property type="match status" value="1"/>
</dbReference>
<dbReference type="OrthoDB" id="6119954at2759"/>
<keyword evidence="4" id="KW-0378">Hydrolase</keyword>
<feature type="binding site" evidence="5">
    <location>
        <position position="391"/>
    </location>
    <ligand>
        <name>Mn(2+)</name>
        <dbReference type="ChEBI" id="CHEBI:29035"/>
        <label>2</label>
    </ligand>
</feature>
<feature type="chain" id="PRO_5029556454" description="Peptidase M20 dimerisation domain-containing protein" evidence="6">
    <location>
        <begin position="27"/>
        <end position="425"/>
    </location>
</feature>
<feature type="binding site" evidence="5">
    <location>
        <position position="130"/>
    </location>
    <ligand>
        <name>Mn(2+)</name>
        <dbReference type="ChEBI" id="CHEBI:29035"/>
        <label>2</label>
    </ligand>
</feature>